<feature type="domain" description="NADPH-dependent FMN reductase-like" evidence="5">
    <location>
        <begin position="1"/>
        <end position="141"/>
    </location>
</feature>
<dbReference type="NCBIfam" id="NF007859">
    <property type="entry name" value="PRK10569.1"/>
    <property type="match status" value="1"/>
</dbReference>
<dbReference type="EMBL" id="CP114280">
    <property type="protein sequence ID" value="WFN56479.1"/>
    <property type="molecule type" value="Genomic_DNA"/>
</dbReference>
<dbReference type="InterPro" id="IPR020048">
    <property type="entry name" value="NADPH-dep_FMN_reduc_SsuE"/>
</dbReference>
<proteinExistence type="inferred from homology"/>
<keyword evidence="4 6" id="KW-0560">Oxidoreductase</keyword>
<comment type="similarity">
    <text evidence="1">Belongs to the SsuE family.</text>
</comment>
<keyword evidence="2" id="KW-0285">Flavoprotein</keyword>
<reference evidence="6 7" key="1">
    <citation type="submission" date="2022-12" db="EMBL/GenBank/DDBJ databases">
        <title>Complete genome sequencing of Dickeya lacustris type strain LMG30899.</title>
        <authorList>
            <person name="Dobhal S."/>
            <person name="Arizala D."/>
            <person name="Arif M."/>
        </authorList>
    </citation>
    <scope>NUCLEOTIDE SEQUENCE [LARGE SCALE GENOMIC DNA]</scope>
    <source>
        <strain evidence="6 7">LMG30899</strain>
    </source>
</reference>
<evidence type="ECO:0000256" key="1">
    <source>
        <dbReference type="ARBA" id="ARBA00005990"/>
    </source>
</evidence>
<evidence type="ECO:0000313" key="6">
    <source>
        <dbReference type="EMBL" id="WFN56479.1"/>
    </source>
</evidence>
<protein>
    <submittedName>
        <fullName evidence="6">NADPH-dependent FMN reductase</fullName>
        <ecNumber evidence="6">1.5.1.38</ecNumber>
    </submittedName>
</protein>
<dbReference type="RefSeq" id="WP_125259080.1">
    <property type="nucleotide sequence ID" value="NZ_CP114280.1"/>
</dbReference>
<evidence type="ECO:0000259" key="5">
    <source>
        <dbReference type="Pfam" id="PF03358"/>
    </source>
</evidence>
<organism evidence="6 7">
    <name type="scientific">Dickeya lacustris</name>
    <dbReference type="NCBI Taxonomy" id="2259638"/>
    <lineage>
        <taxon>Bacteria</taxon>
        <taxon>Pseudomonadati</taxon>
        <taxon>Pseudomonadota</taxon>
        <taxon>Gammaproteobacteria</taxon>
        <taxon>Enterobacterales</taxon>
        <taxon>Pectobacteriaceae</taxon>
        <taxon>Dickeya</taxon>
    </lineage>
</organism>
<dbReference type="Gene3D" id="3.40.50.360">
    <property type="match status" value="1"/>
</dbReference>
<keyword evidence="3" id="KW-0288">FMN</keyword>
<dbReference type="PANTHER" id="PTHR43408:SF1">
    <property type="entry name" value="FMN REDUCTASE (NADPH)"/>
    <property type="match status" value="1"/>
</dbReference>
<dbReference type="InterPro" id="IPR005025">
    <property type="entry name" value="FMN_Rdtase-like_dom"/>
</dbReference>
<evidence type="ECO:0000256" key="4">
    <source>
        <dbReference type="ARBA" id="ARBA00023002"/>
    </source>
</evidence>
<dbReference type="NCBIfam" id="TIGR03567">
    <property type="entry name" value="FMN_reduc_SsuE"/>
    <property type="match status" value="1"/>
</dbReference>
<evidence type="ECO:0000256" key="3">
    <source>
        <dbReference type="ARBA" id="ARBA00022643"/>
    </source>
</evidence>
<accession>A0ABY8G932</accession>
<gene>
    <name evidence="6" type="primary">ssuE</name>
    <name evidence="6" type="ORF">O1Q98_04070</name>
</gene>
<dbReference type="InterPro" id="IPR029039">
    <property type="entry name" value="Flavoprotein-like_sf"/>
</dbReference>
<name>A0ABY8G932_9GAMM</name>
<sequence length="190" mass="20841">MRVITLAGSPRYPSRSTALLHHAGKWLEAQGVDVLPWHLHNFAPDDLLNARFDSPSLQTLNSQLAEADGVLIATPIYKASFSGGLKALLDLLPERAFENKVVLPLASAGSIAHMLAIDYSLKPVLNALKAQEILQGVFAEDSQISHYDRTPDFAPALEARLTEALQLFFLALQRRAPEALRQPVLERLSA</sequence>
<dbReference type="PANTHER" id="PTHR43408">
    <property type="entry name" value="FMN REDUCTASE (NADPH)"/>
    <property type="match status" value="1"/>
</dbReference>
<dbReference type="Pfam" id="PF03358">
    <property type="entry name" value="FMN_red"/>
    <property type="match status" value="1"/>
</dbReference>
<evidence type="ECO:0000313" key="7">
    <source>
        <dbReference type="Proteomes" id="UP001219630"/>
    </source>
</evidence>
<keyword evidence="7" id="KW-1185">Reference proteome</keyword>
<evidence type="ECO:0000256" key="2">
    <source>
        <dbReference type="ARBA" id="ARBA00022630"/>
    </source>
</evidence>
<dbReference type="GO" id="GO:0052873">
    <property type="term" value="F:FMN reductase (NADPH) activity"/>
    <property type="evidence" value="ECO:0007669"/>
    <property type="project" value="UniProtKB-EC"/>
</dbReference>
<dbReference type="InterPro" id="IPR051814">
    <property type="entry name" value="NAD(P)H-dep_FMN_reductase"/>
</dbReference>
<dbReference type="SUPFAM" id="SSF52218">
    <property type="entry name" value="Flavoproteins"/>
    <property type="match status" value="1"/>
</dbReference>
<dbReference type="Proteomes" id="UP001219630">
    <property type="component" value="Chromosome"/>
</dbReference>
<dbReference type="EC" id="1.5.1.38" evidence="6"/>